<name>A0A815HP94_9BILA</name>
<keyword evidence="8 9" id="KW-0472">Membrane</keyword>
<dbReference type="Pfam" id="PF19055">
    <property type="entry name" value="ABC2_membrane_7"/>
    <property type="match status" value="1"/>
</dbReference>
<evidence type="ECO:0000256" key="1">
    <source>
        <dbReference type="ARBA" id="ARBA00004141"/>
    </source>
</evidence>
<dbReference type="SMART" id="SM00382">
    <property type="entry name" value="AAA"/>
    <property type="match status" value="1"/>
</dbReference>
<dbReference type="InterPro" id="IPR027417">
    <property type="entry name" value="P-loop_NTPase"/>
</dbReference>
<evidence type="ECO:0000256" key="9">
    <source>
        <dbReference type="SAM" id="Phobius"/>
    </source>
</evidence>
<protein>
    <recommendedName>
        <fullName evidence="10">ABC transporter domain-containing protein</fullName>
    </recommendedName>
</protein>
<dbReference type="InterPro" id="IPR003593">
    <property type="entry name" value="AAA+_ATPase"/>
</dbReference>
<dbReference type="GO" id="GO:0016887">
    <property type="term" value="F:ATP hydrolysis activity"/>
    <property type="evidence" value="ECO:0007669"/>
    <property type="project" value="InterPro"/>
</dbReference>
<dbReference type="GO" id="GO:0005524">
    <property type="term" value="F:ATP binding"/>
    <property type="evidence" value="ECO:0007669"/>
    <property type="project" value="UniProtKB-KW"/>
</dbReference>
<dbReference type="GO" id="GO:0016324">
    <property type="term" value="C:apical plasma membrane"/>
    <property type="evidence" value="ECO:0007669"/>
    <property type="project" value="UniProtKB-ARBA"/>
</dbReference>
<keyword evidence="7 9" id="KW-1133">Transmembrane helix</keyword>
<feature type="transmembrane region" description="Helical" evidence="9">
    <location>
        <begin position="426"/>
        <end position="448"/>
    </location>
</feature>
<feature type="transmembrane region" description="Helical" evidence="9">
    <location>
        <begin position="533"/>
        <end position="555"/>
    </location>
</feature>
<keyword evidence="5" id="KW-0547">Nucleotide-binding</keyword>
<evidence type="ECO:0000256" key="5">
    <source>
        <dbReference type="ARBA" id="ARBA00022741"/>
    </source>
</evidence>
<evidence type="ECO:0000256" key="3">
    <source>
        <dbReference type="ARBA" id="ARBA00022448"/>
    </source>
</evidence>
<feature type="domain" description="ABC transporter" evidence="10">
    <location>
        <begin position="44"/>
        <end position="302"/>
    </location>
</feature>
<dbReference type="GO" id="GO:0015562">
    <property type="term" value="F:efflux transmembrane transporter activity"/>
    <property type="evidence" value="ECO:0007669"/>
    <property type="project" value="UniProtKB-ARBA"/>
</dbReference>
<proteinExistence type="inferred from homology"/>
<dbReference type="SUPFAM" id="SSF52540">
    <property type="entry name" value="P-loop containing nucleoside triphosphate hydrolases"/>
    <property type="match status" value="1"/>
</dbReference>
<evidence type="ECO:0000256" key="7">
    <source>
        <dbReference type="ARBA" id="ARBA00022989"/>
    </source>
</evidence>
<feature type="transmembrane region" description="Helical" evidence="9">
    <location>
        <begin position="391"/>
        <end position="414"/>
    </location>
</feature>
<dbReference type="PANTHER" id="PTHR48041">
    <property type="entry name" value="ABC TRANSPORTER G FAMILY MEMBER 28"/>
    <property type="match status" value="1"/>
</dbReference>
<dbReference type="Pfam" id="PF00005">
    <property type="entry name" value="ABC_tran"/>
    <property type="match status" value="1"/>
</dbReference>
<dbReference type="Proteomes" id="UP000663845">
    <property type="component" value="Unassembled WGS sequence"/>
</dbReference>
<evidence type="ECO:0000313" key="11">
    <source>
        <dbReference type="EMBL" id="CAF1355213.1"/>
    </source>
</evidence>
<dbReference type="InterPro" id="IPR050352">
    <property type="entry name" value="ABCG_transporters"/>
</dbReference>
<dbReference type="Gene3D" id="3.40.50.300">
    <property type="entry name" value="P-loop containing nucleotide triphosphate hydrolases"/>
    <property type="match status" value="1"/>
</dbReference>
<keyword evidence="3" id="KW-0813">Transport</keyword>
<dbReference type="GO" id="GO:0140359">
    <property type="term" value="F:ABC-type transporter activity"/>
    <property type="evidence" value="ECO:0007669"/>
    <property type="project" value="InterPro"/>
</dbReference>
<dbReference type="PANTHER" id="PTHR48041:SF116">
    <property type="entry name" value="PROTEIN BROWN"/>
    <property type="match status" value="1"/>
</dbReference>
<organism evidence="11 12">
    <name type="scientific">Adineta steineri</name>
    <dbReference type="NCBI Taxonomy" id="433720"/>
    <lineage>
        <taxon>Eukaryota</taxon>
        <taxon>Metazoa</taxon>
        <taxon>Spiralia</taxon>
        <taxon>Gnathifera</taxon>
        <taxon>Rotifera</taxon>
        <taxon>Eurotatoria</taxon>
        <taxon>Bdelloidea</taxon>
        <taxon>Adinetida</taxon>
        <taxon>Adinetidae</taxon>
        <taxon>Adineta</taxon>
    </lineage>
</organism>
<sequence>MTQSTIVSLPQVNIHDNQDKIHIDNQSSFHNSLKNSNAPSKNTISFRNIKYVLGNEFIYDLREFWCVSPLKSKTKPKPILDDITGIFKSGMNAIMGPTGCGKSTLIDVLTGRKDSKGLSGDIFLDGLPISSLFKYISGYVVQDDILCGTLTVTENIMFSLNTRLRTRMSKKERQDRVEEVIEDLGLTECADTRIGTEFIRGVSGGERKRTCIGMELVLQPKILFLDEPTTGLDATTAQKIIELLKRLSKSGRTIILSIHQPRFSIFNLFDQVVLMCKGKIVYNDSPENVLPYFRKQGFERDLNDNPADFLLDILLKANQHGPEGEKKLADLVRHYQRTKIFQHIPFEIDQQIRIASFNMANNKHKIAKKSIFKELYYISKRTVMNTYRNPLLFLSQIVVAVFVGLLIGLVFFNMAKTVDPGIQNRLGAIFMIVSSKILSTVTAIEPLVKERPLFIHEVVSGYYRVPTFFVAKLICDILPLRIVPSIIYSLIVYFMTGLQRTATKFFIFLLTIFLCSLFGSAICFFFSALIPMFAVALVIVVLIFVVMMIFSGFIVDLGSLYSWIGWLKWLSAF</sequence>
<keyword evidence="6" id="KW-0067">ATP-binding</keyword>
<dbReference type="PROSITE" id="PS50893">
    <property type="entry name" value="ABC_TRANSPORTER_2"/>
    <property type="match status" value="1"/>
</dbReference>
<evidence type="ECO:0000259" key="10">
    <source>
        <dbReference type="PROSITE" id="PS50893"/>
    </source>
</evidence>
<dbReference type="GO" id="GO:0008514">
    <property type="term" value="F:organic anion transmembrane transporter activity"/>
    <property type="evidence" value="ECO:0007669"/>
    <property type="project" value="UniProtKB-ARBA"/>
</dbReference>
<feature type="transmembrane region" description="Helical" evidence="9">
    <location>
        <begin position="468"/>
        <end position="493"/>
    </location>
</feature>
<evidence type="ECO:0000256" key="2">
    <source>
        <dbReference type="ARBA" id="ARBA00005814"/>
    </source>
</evidence>
<reference evidence="11" key="1">
    <citation type="submission" date="2021-02" db="EMBL/GenBank/DDBJ databases">
        <authorList>
            <person name="Nowell W R."/>
        </authorList>
    </citation>
    <scope>NUCLEOTIDE SEQUENCE</scope>
</reference>
<evidence type="ECO:0000313" key="12">
    <source>
        <dbReference type="Proteomes" id="UP000663845"/>
    </source>
</evidence>
<comment type="subcellular location">
    <subcellularLocation>
        <location evidence="1">Membrane</location>
        <topology evidence="1">Multi-pass membrane protein</topology>
    </subcellularLocation>
</comment>
<gene>
    <name evidence="11" type="ORF">JYZ213_LOCUS35266</name>
</gene>
<dbReference type="EMBL" id="CAJNOG010000773">
    <property type="protein sequence ID" value="CAF1355213.1"/>
    <property type="molecule type" value="Genomic_DNA"/>
</dbReference>
<dbReference type="Pfam" id="PF01061">
    <property type="entry name" value="ABC2_membrane"/>
    <property type="match status" value="1"/>
</dbReference>
<dbReference type="InterPro" id="IPR043926">
    <property type="entry name" value="ABCG_dom"/>
</dbReference>
<keyword evidence="4 9" id="KW-0812">Transmembrane</keyword>
<dbReference type="InterPro" id="IPR003439">
    <property type="entry name" value="ABC_transporter-like_ATP-bd"/>
</dbReference>
<dbReference type="CDD" id="cd03213">
    <property type="entry name" value="ABCG_EPDR"/>
    <property type="match status" value="1"/>
</dbReference>
<evidence type="ECO:0000256" key="8">
    <source>
        <dbReference type="ARBA" id="ARBA00023136"/>
    </source>
</evidence>
<evidence type="ECO:0000256" key="6">
    <source>
        <dbReference type="ARBA" id="ARBA00022840"/>
    </source>
</evidence>
<comment type="similarity">
    <text evidence="2">Belongs to the ABC transporter superfamily. ABCG family. Eye pigment precursor importer (TC 3.A.1.204) subfamily.</text>
</comment>
<dbReference type="FunFam" id="3.40.50.300:FF:000622">
    <property type="entry name" value="ATP-binding cassette sub-family G member 2"/>
    <property type="match status" value="1"/>
</dbReference>
<feature type="transmembrane region" description="Helical" evidence="9">
    <location>
        <begin position="505"/>
        <end position="527"/>
    </location>
</feature>
<accession>A0A815HP94</accession>
<comment type="caution">
    <text evidence="11">The sequence shown here is derived from an EMBL/GenBank/DDBJ whole genome shotgun (WGS) entry which is preliminary data.</text>
</comment>
<evidence type="ECO:0000256" key="4">
    <source>
        <dbReference type="ARBA" id="ARBA00022692"/>
    </source>
</evidence>
<dbReference type="AlphaFoldDB" id="A0A815HP94"/>
<dbReference type="InterPro" id="IPR013525">
    <property type="entry name" value="ABC2_TM"/>
</dbReference>